<evidence type="ECO:0000313" key="3">
    <source>
        <dbReference type="Proteomes" id="UP000054538"/>
    </source>
</evidence>
<keyword evidence="1" id="KW-0812">Transmembrane</keyword>
<dbReference type="AlphaFoldDB" id="A0A0D0D9U8"/>
<dbReference type="EMBL" id="KN827068">
    <property type="protein sequence ID" value="KIK77264.1"/>
    <property type="molecule type" value="Genomic_DNA"/>
</dbReference>
<dbReference type="Proteomes" id="UP000054538">
    <property type="component" value="Unassembled WGS sequence"/>
</dbReference>
<reference evidence="3" key="2">
    <citation type="submission" date="2015-01" db="EMBL/GenBank/DDBJ databases">
        <title>Evolutionary Origins and Diversification of the Mycorrhizal Mutualists.</title>
        <authorList>
            <consortium name="DOE Joint Genome Institute"/>
            <consortium name="Mycorrhizal Genomics Consortium"/>
            <person name="Kohler A."/>
            <person name="Kuo A."/>
            <person name="Nagy L.G."/>
            <person name="Floudas D."/>
            <person name="Copeland A."/>
            <person name="Barry K.W."/>
            <person name="Cichocki N."/>
            <person name="Veneault-Fourrey C."/>
            <person name="LaButti K."/>
            <person name="Lindquist E.A."/>
            <person name="Lipzen A."/>
            <person name="Lundell T."/>
            <person name="Morin E."/>
            <person name="Murat C."/>
            <person name="Riley R."/>
            <person name="Ohm R."/>
            <person name="Sun H."/>
            <person name="Tunlid A."/>
            <person name="Henrissat B."/>
            <person name="Grigoriev I.V."/>
            <person name="Hibbett D.S."/>
            <person name="Martin F."/>
        </authorList>
    </citation>
    <scope>NUCLEOTIDE SEQUENCE [LARGE SCALE GENOMIC DNA]</scope>
    <source>
        <strain evidence="3">Ve08.2h10</strain>
    </source>
</reference>
<dbReference type="OrthoDB" id="2404451at2759"/>
<organism evidence="2 3">
    <name type="scientific">Paxillus rubicundulus Ve08.2h10</name>
    <dbReference type="NCBI Taxonomy" id="930991"/>
    <lineage>
        <taxon>Eukaryota</taxon>
        <taxon>Fungi</taxon>
        <taxon>Dikarya</taxon>
        <taxon>Basidiomycota</taxon>
        <taxon>Agaricomycotina</taxon>
        <taxon>Agaricomycetes</taxon>
        <taxon>Agaricomycetidae</taxon>
        <taxon>Boletales</taxon>
        <taxon>Paxilineae</taxon>
        <taxon>Paxillaceae</taxon>
        <taxon>Paxillus</taxon>
    </lineage>
</organism>
<feature type="transmembrane region" description="Helical" evidence="1">
    <location>
        <begin position="163"/>
        <end position="185"/>
    </location>
</feature>
<gene>
    <name evidence="2" type="ORF">PAXRUDRAFT_28837</name>
</gene>
<protein>
    <submittedName>
        <fullName evidence="2">Uncharacterized protein</fullName>
    </submittedName>
</protein>
<keyword evidence="1" id="KW-0472">Membrane</keyword>
<evidence type="ECO:0000256" key="1">
    <source>
        <dbReference type="SAM" id="Phobius"/>
    </source>
</evidence>
<keyword evidence="1" id="KW-1133">Transmembrane helix</keyword>
<name>A0A0D0D9U8_9AGAM</name>
<evidence type="ECO:0000313" key="2">
    <source>
        <dbReference type="EMBL" id="KIK77264.1"/>
    </source>
</evidence>
<reference evidence="2 3" key="1">
    <citation type="submission" date="2014-04" db="EMBL/GenBank/DDBJ databases">
        <authorList>
            <consortium name="DOE Joint Genome Institute"/>
            <person name="Kuo A."/>
            <person name="Kohler A."/>
            <person name="Jargeat P."/>
            <person name="Nagy L.G."/>
            <person name="Floudas D."/>
            <person name="Copeland A."/>
            <person name="Barry K.W."/>
            <person name="Cichocki N."/>
            <person name="Veneault-Fourrey C."/>
            <person name="LaButti K."/>
            <person name="Lindquist E.A."/>
            <person name="Lipzen A."/>
            <person name="Lundell T."/>
            <person name="Morin E."/>
            <person name="Murat C."/>
            <person name="Sun H."/>
            <person name="Tunlid A."/>
            <person name="Henrissat B."/>
            <person name="Grigoriev I.V."/>
            <person name="Hibbett D.S."/>
            <person name="Martin F."/>
            <person name="Nordberg H.P."/>
            <person name="Cantor M.N."/>
            <person name="Hua S.X."/>
        </authorList>
    </citation>
    <scope>NUCLEOTIDE SEQUENCE [LARGE SCALE GENOMIC DNA]</scope>
    <source>
        <strain evidence="2 3">Ve08.2h10</strain>
    </source>
</reference>
<accession>A0A0D0D9U8</accession>
<proteinExistence type="predicted"/>
<dbReference type="InParanoid" id="A0A0D0D9U8"/>
<dbReference type="HOGENOM" id="CLU_1415597_0_0_1"/>
<dbReference type="STRING" id="930991.A0A0D0D9U8"/>
<sequence length="192" mass="22184">MHQVGALDYAHCMPWEWFHLLLENIIPNIVNFLTAQFKGLDTGTEDYKITLQVWDEVGKETATTVQHIHIPVSFVRILSNIASDHSHFTAESWCFWFSYLALKLLEDPLPKVKYYKHMYTTTSTILSIYQPAPLQLMACYMLQKVSDTADQYGQLGQFTWNSFVLPFVTTCLMNLLELMIGWTMAQLAMNMS</sequence>
<keyword evidence="3" id="KW-1185">Reference proteome</keyword>